<feature type="active site" description="Charge relay system" evidence="7">
    <location>
        <position position="295"/>
    </location>
</feature>
<gene>
    <name evidence="10" type="ORF">BCR32DRAFT_328576</name>
</gene>
<feature type="active site" description="Charge relay system" evidence="7">
    <location>
        <position position="349"/>
    </location>
</feature>
<dbReference type="PANTHER" id="PTHR43806:SF11">
    <property type="entry name" value="CEREVISIN-RELATED"/>
    <property type="match status" value="1"/>
</dbReference>
<reference evidence="10 11" key="1">
    <citation type="submission" date="2016-08" db="EMBL/GenBank/DDBJ databases">
        <title>A Parts List for Fungal Cellulosomes Revealed by Comparative Genomics.</title>
        <authorList>
            <consortium name="DOE Joint Genome Institute"/>
            <person name="Haitjema C.H."/>
            <person name="Gilmore S.P."/>
            <person name="Henske J.K."/>
            <person name="Solomon K.V."/>
            <person name="De Groot R."/>
            <person name="Kuo A."/>
            <person name="Mondo S.J."/>
            <person name="Salamov A.A."/>
            <person name="Labutti K."/>
            <person name="Zhao Z."/>
            <person name="Chiniquy J."/>
            <person name="Barry K."/>
            <person name="Brewer H.M."/>
            <person name="Purvine S.O."/>
            <person name="Wright A.T."/>
            <person name="Boxma B."/>
            <person name="Van Alen T."/>
            <person name="Hackstein J.H."/>
            <person name="Baker S.E."/>
            <person name="Grigoriev I.V."/>
            <person name="O'Malley M.A."/>
        </authorList>
    </citation>
    <scope>NUCLEOTIDE SEQUENCE [LARGE SCALE GENOMIC DNA]</scope>
    <source>
        <strain evidence="10 11">S4</strain>
    </source>
</reference>
<feature type="domain" description="CBM10" evidence="9">
    <location>
        <begin position="664"/>
        <end position="700"/>
    </location>
</feature>
<keyword evidence="6 7" id="KW-0720">Serine protease</keyword>
<protein>
    <submittedName>
        <fullName evidence="10">Subtilisin-like protein</fullName>
    </submittedName>
</protein>
<comment type="caution">
    <text evidence="10">The sequence shown here is derived from an EMBL/GenBank/DDBJ whole genome shotgun (WGS) entry which is preliminary data.</text>
</comment>
<dbReference type="STRING" id="1754192.A0A1Y1WXP8"/>
<dbReference type="InterPro" id="IPR015500">
    <property type="entry name" value="Peptidase_S8_subtilisin-rel"/>
</dbReference>
<dbReference type="PRINTS" id="PR00723">
    <property type="entry name" value="SUBTILISIN"/>
</dbReference>
<feature type="domain" description="CBM10" evidence="9">
    <location>
        <begin position="618"/>
        <end position="655"/>
    </location>
</feature>
<dbReference type="Pfam" id="PF00082">
    <property type="entry name" value="Peptidase_S8"/>
    <property type="match status" value="1"/>
</dbReference>
<dbReference type="AlphaFoldDB" id="A0A1Y1WXP8"/>
<accession>A0A1Y1WXP8</accession>
<evidence type="ECO:0000256" key="8">
    <source>
        <dbReference type="SAM" id="SignalP"/>
    </source>
</evidence>
<comment type="similarity">
    <text evidence="1 7">Belongs to the peptidase S8 family.</text>
</comment>
<evidence type="ECO:0000256" key="2">
    <source>
        <dbReference type="ARBA" id="ARBA00022670"/>
    </source>
</evidence>
<keyword evidence="2 7" id="KW-0645">Protease</keyword>
<organism evidence="10 11">
    <name type="scientific">Anaeromyces robustus</name>
    <dbReference type="NCBI Taxonomy" id="1754192"/>
    <lineage>
        <taxon>Eukaryota</taxon>
        <taxon>Fungi</taxon>
        <taxon>Fungi incertae sedis</taxon>
        <taxon>Chytridiomycota</taxon>
        <taxon>Chytridiomycota incertae sedis</taxon>
        <taxon>Neocallimastigomycetes</taxon>
        <taxon>Neocallimastigales</taxon>
        <taxon>Neocallimastigaceae</taxon>
        <taxon>Anaeromyces</taxon>
    </lineage>
</organism>
<dbReference type="Pfam" id="PF02013">
    <property type="entry name" value="CBM_10"/>
    <property type="match status" value="2"/>
</dbReference>
<dbReference type="InterPro" id="IPR036852">
    <property type="entry name" value="Peptidase_S8/S53_dom_sf"/>
</dbReference>
<dbReference type="InterPro" id="IPR009034">
    <property type="entry name" value="Dockerin_dom_fun_sf"/>
</dbReference>
<dbReference type="InterPro" id="IPR002883">
    <property type="entry name" value="CBM10/Dockerin_dom"/>
</dbReference>
<dbReference type="Gene3D" id="3.40.50.200">
    <property type="entry name" value="Peptidase S8/S53 domain"/>
    <property type="match status" value="1"/>
</dbReference>
<feature type="signal peptide" evidence="8">
    <location>
        <begin position="1"/>
        <end position="22"/>
    </location>
</feature>
<evidence type="ECO:0000313" key="11">
    <source>
        <dbReference type="Proteomes" id="UP000193944"/>
    </source>
</evidence>
<dbReference type="PROSITE" id="PS51892">
    <property type="entry name" value="SUBTILASE"/>
    <property type="match status" value="1"/>
</dbReference>
<evidence type="ECO:0000256" key="5">
    <source>
        <dbReference type="ARBA" id="ARBA00022801"/>
    </source>
</evidence>
<dbReference type="InterPro" id="IPR050131">
    <property type="entry name" value="Peptidase_S8_subtilisin-like"/>
</dbReference>
<sequence length="719" mass="82326">MSKIYFIFSIIVFFNYFINTLAENSFYICSIRKSENDKVYDDESVKVQNEINELVNDRMNDIYNLIEDNKGTFILENGKLDEKLNEIESLNLRKRNDENKKLYFINPNRVDSNDINIYKRSFNSTDSDVEYIPVELNILHHISPILNYYTILVYLSDELVDQVQALPNVISCEKSFKIQDQVYKEEEEILINNNNNNNNNVNNNKEKRDDFDFEKYQEEENMDYGIYYDIDKIKEETKWSGVEVQYNANKHSENDDSHLSLLSQGRFYKEVTGRYDNNYYYPSSAGKGIDIFLIDKGLYLDNDDFDRYEGTEDERTLTCDALVVYGVAHPYEGEDKKKCKFAEDSYPGHGNMVSSLAGGKLYGAAKKANLHMIVSYYELYETIVALDYIKQNGKPYQSIISFSRGAYKKYSQFLQDKLDELNDAGFITVVAAGNETEDICHEKNKYFYSIAGYKNVIIVGSTESTYNNDIENGYKIASYSNYGECIDIFAPGQARYANYQLNRKAQGTSVSTAITAGVIATIMSEHPDIKFNVDTMKEKLFELSLKNIISGLNNVTPNRFLNNGKLSIISPIHYYNTTVTTPTVKSYTTTARTTTTKITITYTSTTKSTSTVKPRPSTCFSLEIGFPCCREGEKIVYSDDDGYWGVENGEWCGIDGKTEESKDECFSLSEGYPCCEFCMVEQCIDNNLWGVENGQWCGIADSCHISKARYCNLSDDILH</sequence>
<feature type="chain" id="PRO_5012033557" evidence="8">
    <location>
        <begin position="23"/>
        <end position="719"/>
    </location>
</feature>
<dbReference type="GO" id="GO:0006508">
    <property type="term" value="P:proteolysis"/>
    <property type="evidence" value="ECO:0007669"/>
    <property type="project" value="UniProtKB-KW"/>
</dbReference>
<dbReference type="GO" id="GO:0005615">
    <property type="term" value="C:extracellular space"/>
    <property type="evidence" value="ECO:0007669"/>
    <property type="project" value="TreeGrafter"/>
</dbReference>
<reference evidence="10 11" key="2">
    <citation type="submission" date="2016-08" db="EMBL/GenBank/DDBJ databases">
        <title>Pervasive Adenine N6-methylation of Active Genes in Fungi.</title>
        <authorList>
            <consortium name="DOE Joint Genome Institute"/>
            <person name="Mondo S.J."/>
            <person name="Dannebaum R.O."/>
            <person name="Kuo R.C."/>
            <person name="Labutti K."/>
            <person name="Haridas S."/>
            <person name="Kuo A."/>
            <person name="Salamov A."/>
            <person name="Ahrendt S.R."/>
            <person name="Lipzen A."/>
            <person name="Sullivan W."/>
            <person name="Andreopoulos W.B."/>
            <person name="Clum A."/>
            <person name="Lindquist E."/>
            <person name="Daum C."/>
            <person name="Ramamoorthy G.K."/>
            <person name="Gryganskyi A."/>
            <person name="Culley D."/>
            <person name="Magnuson J.K."/>
            <person name="James T.Y."/>
            <person name="O'Malley M.A."/>
            <person name="Stajich J.E."/>
            <person name="Spatafora J.W."/>
            <person name="Visel A."/>
            <person name="Grigoriev I.V."/>
        </authorList>
    </citation>
    <scope>NUCLEOTIDE SEQUENCE [LARGE SCALE GENOMIC DNA]</scope>
    <source>
        <strain evidence="10 11">S4</strain>
    </source>
</reference>
<evidence type="ECO:0000313" key="10">
    <source>
        <dbReference type="EMBL" id="ORX78349.1"/>
    </source>
</evidence>
<dbReference type="SUPFAM" id="SSF52743">
    <property type="entry name" value="Subtilisin-like"/>
    <property type="match status" value="1"/>
</dbReference>
<keyword evidence="5 7" id="KW-0378">Hydrolase</keyword>
<evidence type="ECO:0000256" key="4">
    <source>
        <dbReference type="ARBA" id="ARBA00022737"/>
    </source>
</evidence>
<dbReference type="SUPFAM" id="SSF64571">
    <property type="entry name" value="Cellulose docking domain, dockering"/>
    <property type="match status" value="2"/>
</dbReference>
<evidence type="ECO:0000259" key="9">
    <source>
        <dbReference type="PROSITE" id="PS51763"/>
    </source>
</evidence>
<name>A0A1Y1WXP8_9FUNG</name>
<dbReference type="PROSITE" id="PS51763">
    <property type="entry name" value="CBM10"/>
    <property type="match status" value="2"/>
</dbReference>
<dbReference type="EMBL" id="MCFG01000213">
    <property type="protein sequence ID" value="ORX78349.1"/>
    <property type="molecule type" value="Genomic_DNA"/>
</dbReference>
<proteinExistence type="inferred from homology"/>
<evidence type="ECO:0000256" key="7">
    <source>
        <dbReference type="PROSITE-ProRule" id="PRU01240"/>
    </source>
</evidence>
<dbReference type="Gene3D" id="3.90.1220.10">
    <property type="entry name" value="Cellulose docking domain, dockering"/>
    <property type="match status" value="2"/>
</dbReference>
<dbReference type="Proteomes" id="UP000193944">
    <property type="component" value="Unassembled WGS sequence"/>
</dbReference>
<feature type="active site" description="Charge relay system" evidence="7">
    <location>
        <position position="509"/>
    </location>
</feature>
<dbReference type="InterPro" id="IPR000209">
    <property type="entry name" value="Peptidase_S8/S53_dom"/>
</dbReference>
<dbReference type="GO" id="GO:0004252">
    <property type="term" value="F:serine-type endopeptidase activity"/>
    <property type="evidence" value="ECO:0007669"/>
    <property type="project" value="UniProtKB-UniRule"/>
</dbReference>
<keyword evidence="11" id="KW-1185">Reference proteome</keyword>
<keyword evidence="4" id="KW-0677">Repeat</keyword>
<keyword evidence="3 8" id="KW-0732">Signal</keyword>
<evidence type="ECO:0000256" key="3">
    <source>
        <dbReference type="ARBA" id="ARBA00022729"/>
    </source>
</evidence>
<evidence type="ECO:0000256" key="1">
    <source>
        <dbReference type="ARBA" id="ARBA00011073"/>
    </source>
</evidence>
<evidence type="ECO:0000256" key="6">
    <source>
        <dbReference type="ARBA" id="ARBA00022825"/>
    </source>
</evidence>
<dbReference type="PANTHER" id="PTHR43806">
    <property type="entry name" value="PEPTIDASE S8"/>
    <property type="match status" value="1"/>
</dbReference>